<evidence type="ECO:0000313" key="9">
    <source>
        <dbReference type="Proteomes" id="UP000199647"/>
    </source>
</evidence>
<feature type="domain" description="EamA" evidence="7">
    <location>
        <begin position="18"/>
        <end position="165"/>
    </location>
</feature>
<proteinExistence type="predicted"/>
<feature type="transmembrane region" description="Helical" evidence="6">
    <location>
        <begin position="123"/>
        <end position="141"/>
    </location>
</feature>
<evidence type="ECO:0000256" key="2">
    <source>
        <dbReference type="ARBA" id="ARBA00022475"/>
    </source>
</evidence>
<comment type="subcellular location">
    <subcellularLocation>
        <location evidence="1">Cell membrane</location>
        <topology evidence="1">Multi-pass membrane protein</topology>
    </subcellularLocation>
</comment>
<dbReference type="SUPFAM" id="SSF103481">
    <property type="entry name" value="Multidrug resistance efflux transporter EmrE"/>
    <property type="match status" value="2"/>
</dbReference>
<evidence type="ECO:0000256" key="1">
    <source>
        <dbReference type="ARBA" id="ARBA00004651"/>
    </source>
</evidence>
<feature type="transmembrane region" description="Helical" evidence="6">
    <location>
        <begin position="46"/>
        <end position="64"/>
    </location>
</feature>
<dbReference type="Pfam" id="PF00892">
    <property type="entry name" value="EamA"/>
    <property type="match status" value="2"/>
</dbReference>
<dbReference type="GO" id="GO:0005886">
    <property type="term" value="C:plasma membrane"/>
    <property type="evidence" value="ECO:0007669"/>
    <property type="project" value="UniProtKB-SubCell"/>
</dbReference>
<feature type="domain" description="EamA" evidence="7">
    <location>
        <begin position="173"/>
        <end position="306"/>
    </location>
</feature>
<feature type="transmembrane region" description="Helical" evidence="6">
    <location>
        <begin position="203"/>
        <end position="224"/>
    </location>
</feature>
<evidence type="ECO:0000256" key="6">
    <source>
        <dbReference type="SAM" id="Phobius"/>
    </source>
</evidence>
<dbReference type="InterPro" id="IPR051258">
    <property type="entry name" value="Diverse_Substrate_Transporter"/>
</dbReference>
<sequence>MPEAGFVHTTSRMSRLAANLLCLFTALIWGGAFIAQSTVMSKLGPWSFVGLRFLLGALAMLPFVMREGGLLLGPVRADAAEPSAAPNAGRRRGLMLTFAVTGVFLTAQIFQQFGLLTSSVTNVSFLTTLYVVMVPFVMILLFRQWPDWIVWPAVLLAVIGTWLLTGGLSHVGIGDLLGLICAVFWAFHVALMGPAVNATGRPLFVVFWQCLVSGVVATAVGLVAEQPTLAAVLQAAPELAYAGIVSGALAFSFQALGQSHTRAADAAVIFSAEAPFASLFAALILGERLDGGGWLGCGIIFAAVLAVQLVPLLHSTPSGRMAGTVEG</sequence>
<evidence type="ECO:0000256" key="4">
    <source>
        <dbReference type="ARBA" id="ARBA00022989"/>
    </source>
</evidence>
<feature type="transmembrane region" description="Helical" evidence="6">
    <location>
        <begin position="16"/>
        <end position="34"/>
    </location>
</feature>
<dbReference type="EMBL" id="FOFG01000001">
    <property type="protein sequence ID" value="SEP80748.1"/>
    <property type="molecule type" value="Genomic_DNA"/>
</dbReference>
<feature type="transmembrane region" description="Helical" evidence="6">
    <location>
        <begin position="239"/>
        <end position="256"/>
    </location>
</feature>
<organism evidence="8 9">
    <name type="scientific">Faunimonas pinastri</name>
    <dbReference type="NCBI Taxonomy" id="1855383"/>
    <lineage>
        <taxon>Bacteria</taxon>
        <taxon>Pseudomonadati</taxon>
        <taxon>Pseudomonadota</taxon>
        <taxon>Alphaproteobacteria</taxon>
        <taxon>Hyphomicrobiales</taxon>
        <taxon>Afifellaceae</taxon>
        <taxon>Faunimonas</taxon>
    </lineage>
</organism>
<feature type="transmembrane region" description="Helical" evidence="6">
    <location>
        <begin position="171"/>
        <end position="191"/>
    </location>
</feature>
<dbReference type="InterPro" id="IPR000620">
    <property type="entry name" value="EamA_dom"/>
</dbReference>
<keyword evidence="4 6" id="KW-1133">Transmembrane helix</keyword>
<feature type="transmembrane region" description="Helical" evidence="6">
    <location>
        <begin position="268"/>
        <end position="286"/>
    </location>
</feature>
<protein>
    <submittedName>
        <fullName evidence="8">EamA-like transporter family protein</fullName>
    </submittedName>
</protein>
<dbReference type="STRING" id="1855383.SAMN05216548_101539"/>
<gene>
    <name evidence="8" type="ORF">SAMN05216548_101539</name>
</gene>
<evidence type="ECO:0000259" key="7">
    <source>
        <dbReference type="Pfam" id="PF00892"/>
    </source>
</evidence>
<name>A0A1H9AXP4_9HYPH</name>
<dbReference type="Proteomes" id="UP000199647">
    <property type="component" value="Unassembled WGS sequence"/>
</dbReference>
<dbReference type="AlphaFoldDB" id="A0A1H9AXP4"/>
<evidence type="ECO:0000256" key="5">
    <source>
        <dbReference type="ARBA" id="ARBA00023136"/>
    </source>
</evidence>
<evidence type="ECO:0000313" key="8">
    <source>
        <dbReference type="EMBL" id="SEP80748.1"/>
    </source>
</evidence>
<keyword evidence="3 6" id="KW-0812">Transmembrane</keyword>
<keyword evidence="2" id="KW-1003">Cell membrane</keyword>
<keyword evidence="9" id="KW-1185">Reference proteome</keyword>
<feature type="transmembrane region" description="Helical" evidence="6">
    <location>
        <begin position="292"/>
        <end position="313"/>
    </location>
</feature>
<dbReference type="InterPro" id="IPR037185">
    <property type="entry name" value="EmrE-like"/>
</dbReference>
<evidence type="ECO:0000256" key="3">
    <source>
        <dbReference type="ARBA" id="ARBA00022692"/>
    </source>
</evidence>
<reference evidence="8 9" key="1">
    <citation type="submission" date="2016-10" db="EMBL/GenBank/DDBJ databases">
        <authorList>
            <person name="de Groot N.N."/>
        </authorList>
    </citation>
    <scope>NUCLEOTIDE SEQUENCE [LARGE SCALE GENOMIC DNA]</scope>
    <source>
        <strain evidence="8 9">A52C2</strain>
    </source>
</reference>
<feature type="transmembrane region" description="Helical" evidence="6">
    <location>
        <begin position="93"/>
        <end position="111"/>
    </location>
</feature>
<feature type="transmembrane region" description="Helical" evidence="6">
    <location>
        <begin position="148"/>
        <end position="165"/>
    </location>
</feature>
<accession>A0A1H9AXP4</accession>
<keyword evidence="5 6" id="KW-0472">Membrane</keyword>
<dbReference type="PANTHER" id="PTHR42920">
    <property type="entry name" value="OS03G0707200 PROTEIN-RELATED"/>
    <property type="match status" value="1"/>
</dbReference>
<dbReference type="PANTHER" id="PTHR42920:SF5">
    <property type="entry name" value="EAMA DOMAIN-CONTAINING PROTEIN"/>
    <property type="match status" value="1"/>
</dbReference>